<evidence type="ECO:0000256" key="12">
    <source>
        <dbReference type="ARBA" id="ARBA00022840"/>
    </source>
</evidence>
<dbReference type="InterPro" id="IPR013655">
    <property type="entry name" value="PAS_fold_3"/>
</dbReference>
<dbReference type="InterPro" id="IPR013656">
    <property type="entry name" value="PAS_4"/>
</dbReference>
<dbReference type="Proteomes" id="UP001501588">
    <property type="component" value="Unassembled WGS sequence"/>
</dbReference>
<dbReference type="PANTHER" id="PTHR41523">
    <property type="entry name" value="TWO-COMPONENT SYSTEM SENSOR PROTEIN"/>
    <property type="match status" value="1"/>
</dbReference>
<dbReference type="Gene3D" id="3.30.565.10">
    <property type="entry name" value="Histidine kinase-like ATPase, C-terminal domain"/>
    <property type="match status" value="1"/>
</dbReference>
<keyword evidence="15" id="KW-0675">Receptor</keyword>
<keyword evidence="5" id="KW-0716">Sensory transduction</keyword>
<keyword evidence="13" id="KW-0157">Chromophore</keyword>
<keyword evidence="4" id="KW-0597">Phosphoprotein</keyword>
<dbReference type="Pfam" id="PF08447">
    <property type="entry name" value="PAS_3"/>
    <property type="match status" value="1"/>
</dbReference>
<feature type="domain" description="PAC" evidence="17">
    <location>
        <begin position="267"/>
        <end position="319"/>
    </location>
</feature>
<dbReference type="RefSeq" id="WP_343895789.1">
    <property type="nucleotide sequence ID" value="NZ_BAAAFZ010000036.1"/>
</dbReference>
<evidence type="ECO:0000256" key="9">
    <source>
        <dbReference type="ARBA" id="ARBA00022737"/>
    </source>
</evidence>
<evidence type="ECO:0000313" key="19">
    <source>
        <dbReference type="Proteomes" id="UP001501588"/>
    </source>
</evidence>
<dbReference type="InterPro" id="IPR000700">
    <property type="entry name" value="PAS-assoc_C"/>
</dbReference>
<evidence type="ECO:0000259" key="16">
    <source>
        <dbReference type="PROSITE" id="PS50112"/>
    </source>
</evidence>
<evidence type="ECO:0000256" key="13">
    <source>
        <dbReference type="ARBA" id="ARBA00022991"/>
    </source>
</evidence>
<dbReference type="PROSITE" id="PS50113">
    <property type="entry name" value="PAC"/>
    <property type="match status" value="2"/>
</dbReference>
<evidence type="ECO:0000256" key="15">
    <source>
        <dbReference type="ARBA" id="ARBA00023170"/>
    </source>
</evidence>
<dbReference type="SMART" id="SM00091">
    <property type="entry name" value="PAS"/>
    <property type="match status" value="3"/>
</dbReference>
<keyword evidence="9" id="KW-0677">Repeat</keyword>
<dbReference type="InterPro" id="IPR011102">
    <property type="entry name" value="Sig_transdc_His_kinase_HWE"/>
</dbReference>
<dbReference type="EC" id="2.7.13.3" evidence="2"/>
<dbReference type="Pfam" id="PF07536">
    <property type="entry name" value="HWE_HK"/>
    <property type="match status" value="1"/>
</dbReference>
<evidence type="ECO:0000313" key="18">
    <source>
        <dbReference type="EMBL" id="GAA0586676.1"/>
    </source>
</evidence>
<evidence type="ECO:0000256" key="6">
    <source>
        <dbReference type="ARBA" id="ARBA00022630"/>
    </source>
</evidence>
<dbReference type="EMBL" id="BAAAFZ010000036">
    <property type="protein sequence ID" value="GAA0586676.1"/>
    <property type="molecule type" value="Genomic_DNA"/>
</dbReference>
<evidence type="ECO:0000259" key="17">
    <source>
        <dbReference type="PROSITE" id="PS50113"/>
    </source>
</evidence>
<dbReference type="PANTHER" id="PTHR41523:SF7">
    <property type="entry name" value="HISTIDINE KINASE"/>
    <property type="match status" value="1"/>
</dbReference>
<proteinExistence type="predicted"/>
<evidence type="ECO:0000256" key="11">
    <source>
        <dbReference type="ARBA" id="ARBA00022777"/>
    </source>
</evidence>
<evidence type="ECO:0000256" key="2">
    <source>
        <dbReference type="ARBA" id="ARBA00012438"/>
    </source>
</evidence>
<comment type="caution">
    <text evidence="18">The sequence shown here is derived from an EMBL/GenBank/DDBJ whole genome shotgun (WGS) entry which is preliminary data.</text>
</comment>
<dbReference type="SMART" id="SM00911">
    <property type="entry name" value="HWE_HK"/>
    <property type="match status" value="1"/>
</dbReference>
<evidence type="ECO:0000256" key="10">
    <source>
        <dbReference type="ARBA" id="ARBA00022741"/>
    </source>
</evidence>
<comment type="catalytic activity">
    <reaction evidence="1">
        <text>ATP + protein L-histidine = ADP + protein N-phospho-L-histidine.</text>
        <dbReference type="EC" id="2.7.13.3"/>
    </reaction>
</comment>
<dbReference type="Pfam" id="PF08448">
    <property type="entry name" value="PAS_4"/>
    <property type="match status" value="1"/>
</dbReference>
<evidence type="ECO:0000256" key="5">
    <source>
        <dbReference type="ARBA" id="ARBA00022606"/>
    </source>
</evidence>
<evidence type="ECO:0000256" key="4">
    <source>
        <dbReference type="ARBA" id="ARBA00022553"/>
    </source>
</evidence>
<organism evidence="18 19">
    <name type="scientific">Craurococcus roseus</name>
    <dbReference type="NCBI Taxonomy" id="77585"/>
    <lineage>
        <taxon>Bacteria</taxon>
        <taxon>Pseudomonadati</taxon>
        <taxon>Pseudomonadota</taxon>
        <taxon>Alphaproteobacteria</taxon>
        <taxon>Acetobacterales</taxon>
        <taxon>Acetobacteraceae</taxon>
        <taxon>Craurococcus</taxon>
    </lineage>
</organism>
<keyword evidence="10" id="KW-0547">Nucleotide-binding</keyword>
<dbReference type="CDD" id="cd00130">
    <property type="entry name" value="PAS"/>
    <property type="match status" value="2"/>
</dbReference>
<keyword evidence="12" id="KW-0067">ATP-binding</keyword>
<keyword evidence="8" id="KW-0808">Transferase</keyword>
<dbReference type="SMART" id="SM00086">
    <property type="entry name" value="PAC"/>
    <property type="match status" value="2"/>
</dbReference>
<reference evidence="18 19" key="1">
    <citation type="journal article" date="2019" name="Int. J. Syst. Evol. Microbiol.">
        <title>The Global Catalogue of Microorganisms (GCM) 10K type strain sequencing project: providing services to taxonomists for standard genome sequencing and annotation.</title>
        <authorList>
            <consortium name="The Broad Institute Genomics Platform"/>
            <consortium name="The Broad Institute Genome Sequencing Center for Infectious Disease"/>
            <person name="Wu L."/>
            <person name="Ma J."/>
        </authorList>
    </citation>
    <scope>NUCLEOTIDE SEQUENCE [LARGE SCALE GENOMIC DNA]</scope>
    <source>
        <strain evidence="18 19">JCM 9933</strain>
    </source>
</reference>
<dbReference type="PROSITE" id="PS50112">
    <property type="entry name" value="PAS"/>
    <property type="match status" value="2"/>
</dbReference>
<sequence length="661" mass="71228">MGDLFTNRAHGRRAPATATGLGRDTLLRLFEAAPNPYLVLRPDAPLFTIVAASDAYLAATGTTRAQVLGLSLFTAFPANPDDPADDGARALAASLSRVLATREPDAMGVQRYDIPGRGDGGKGFQLRYWGPRNLPVLAPDGTVELILHQVEDVTDLVLARERADLAEAETMRRAAEVARSNLDLRAANAALRETEDHLRHVVELNPQIPWTADPHGGITDFNERWLAVTGLSRQEALGEGWVRVPHPEDLPGMSAAWQRAVATGEPYDAEVRLRMAQGGYRWWRVRAFPRRGADGRILRWYGTTEDVHDRRTAEEALRAERERLSALVAQAAVGIAETNAEGRFILTNGALCAILGRAEAEMLGRRPEELAPDGDAGEEAARSLRALVSRALEAGEPAVLERRLHRPDGTTVWAAVHAGPVRDASGSVRGGVGVVVDTTERREAERRQTLLVAELNHRAKNMLATVQAVAAQTLRGTADEPERFARHFSARLQALARAHDLLTRMAWTEAALGDIVRAALVPWLGGTEERIEIAASACAGVRAGPYQVQALVLALHELATNAAKHGALSRPGGRVKLSCRTEPDGAAGLSWVERGGPPVSGPPARPGFGTRLLERGLARDLGPEAAVSLFFEPAGLRAEIGFLPKAARSAFPPMPPDLARI</sequence>
<dbReference type="InterPro" id="IPR000014">
    <property type="entry name" value="PAS"/>
</dbReference>
<accession>A0ABN1FAR4</accession>
<dbReference type="NCBIfam" id="TIGR00229">
    <property type="entry name" value="sensory_box"/>
    <property type="match status" value="2"/>
</dbReference>
<evidence type="ECO:0000256" key="3">
    <source>
        <dbReference type="ARBA" id="ARBA00022543"/>
    </source>
</evidence>
<dbReference type="Gene3D" id="3.30.450.20">
    <property type="entry name" value="PAS domain"/>
    <property type="match status" value="3"/>
</dbReference>
<keyword evidence="19" id="KW-1185">Reference proteome</keyword>
<dbReference type="SUPFAM" id="SSF55785">
    <property type="entry name" value="PYP-like sensor domain (PAS domain)"/>
    <property type="match status" value="3"/>
</dbReference>
<keyword evidence="11" id="KW-0418">Kinase</keyword>
<name>A0ABN1FAR4_9PROT</name>
<dbReference type="InterPro" id="IPR036890">
    <property type="entry name" value="HATPase_C_sf"/>
</dbReference>
<dbReference type="InterPro" id="IPR001610">
    <property type="entry name" value="PAC"/>
</dbReference>
<dbReference type="InterPro" id="IPR035965">
    <property type="entry name" value="PAS-like_dom_sf"/>
</dbReference>
<feature type="domain" description="PAC" evidence="17">
    <location>
        <begin position="398"/>
        <end position="450"/>
    </location>
</feature>
<keyword evidence="3" id="KW-0600">Photoreceptor protein</keyword>
<gene>
    <name evidence="18" type="ORF">GCM10009416_26480</name>
</gene>
<evidence type="ECO:0000256" key="1">
    <source>
        <dbReference type="ARBA" id="ARBA00000085"/>
    </source>
</evidence>
<dbReference type="Pfam" id="PF13426">
    <property type="entry name" value="PAS_9"/>
    <property type="match status" value="1"/>
</dbReference>
<keyword evidence="7" id="KW-0288">FMN</keyword>
<feature type="domain" description="PAS" evidence="16">
    <location>
        <begin position="194"/>
        <end position="264"/>
    </location>
</feature>
<keyword evidence="14" id="KW-0843">Virulence</keyword>
<keyword evidence="6" id="KW-0285">Flavoprotein</keyword>
<evidence type="ECO:0000256" key="8">
    <source>
        <dbReference type="ARBA" id="ARBA00022679"/>
    </source>
</evidence>
<feature type="domain" description="PAS" evidence="16">
    <location>
        <begin position="320"/>
        <end position="395"/>
    </location>
</feature>
<evidence type="ECO:0000256" key="7">
    <source>
        <dbReference type="ARBA" id="ARBA00022643"/>
    </source>
</evidence>
<protein>
    <recommendedName>
        <fullName evidence="2">histidine kinase</fullName>
        <ecNumber evidence="2">2.7.13.3</ecNumber>
    </recommendedName>
</protein>
<evidence type="ECO:0000256" key="14">
    <source>
        <dbReference type="ARBA" id="ARBA00023026"/>
    </source>
</evidence>